<dbReference type="Pfam" id="PF00106">
    <property type="entry name" value="adh_short"/>
    <property type="match status" value="1"/>
</dbReference>
<accession>A0A6V8HKK8</accession>
<dbReference type="Pfam" id="PF00172">
    <property type="entry name" value="Zn_clus"/>
    <property type="match status" value="1"/>
</dbReference>
<comment type="cofactor">
    <cofactor evidence="1">
        <name>FAD</name>
        <dbReference type="ChEBI" id="CHEBI:57692"/>
    </cofactor>
</comment>
<gene>
    <name evidence="12" type="ORF">TCE0_042r15460</name>
</gene>
<feature type="domain" description="Xylanolytic transcriptional activator regulatory" evidence="11">
    <location>
        <begin position="1107"/>
        <end position="1198"/>
    </location>
</feature>
<feature type="region of interest" description="Disordered" evidence="10">
    <location>
        <begin position="879"/>
        <end position="920"/>
    </location>
</feature>
<evidence type="ECO:0000256" key="1">
    <source>
        <dbReference type="ARBA" id="ARBA00001974"/>
    </source>
</evidence>
<dbReference type="CDD" id="cd12148">
    <property type="entry name" value="fungal_TF_MHR"/>
    <property type="match status" value="1"/>
</dbReference>
<keyword evidence="8" id="KW-0804">Transcription</keyword>
<feature type="region of interest" description="Disordered" evidence="10">
    <location>
        <begin position="851"/>
        <end position="870"/>
    </location>
</feature>
<evidence type="ECO:0000256" key="10">
    <source>
        <dbReference type="SAM" id="MobiDB-lite"/>
    </source>
</evidence>
<name>A0A6V8HKK8_TALPI</name>
<dbReference type="Gene3D" id="3.40.50.720">
    <property type="entry name" value="NAD(P)-binding Rossmann-like Domain"/>
    <property type="match status" value="1"/>
</dbReference>
<reference evidence="13" key="1">
    <citation type="journal article" date="2015" name="Genome Announc.">
        <title>Draft genome sequence of Talaromyces cellulolyticus strain Y-94, a source of lignocellulosic biomass-degrading enzymes.</title>
        <authorList>
            <person name="Fujii T."/>
            <person name="Koike H."/>
            <person name="Sawayama S."/>
            <person name="Yano S."/>
            <person name="Inoue H."/>
        </authorList>
    </citation>
    <scope>NUCLEOTIDE SEQUENCE [LARGE SCALE GENOMIC DNA]</scope>
    <source>
        <strain evidence="13">Y-94</strain>
    </source>
</reference>
<keyword evidence="6" id="KW-0805">Transcription regulation</keyword>
<comment type="similarity">
    <text evidence="2">Belongs to the FAD-binding monooxygenase family.</text>
</comment>
<dbReference type="SUPFAM" id="SSF51735">
    <property type="entry name" value="NAD(P)-binding Rossmann-fold domains"/>
    <property type="match status" value="1"/>
</dbReference>
<dbReference type="Gene3D" id="3.50.50.60">
    <property type="entry name" value="FAD/NAD(P)-binding domain"/>
    <property type="match status" value="3"/>
</dbReference>
<protein>
    <recommendedName>
        <fullName evidence="11">Xylanolytic transcriptional activator regulatory domain-containing protein</fullName>
    </recommendedName>
</protein>
<keyword evidence="7" id="KW-0238">DNA-binding</keyword>
<dbReference type="Pfam" id="PF13450">
    <property type="entry name" value="NAD_binding_8"/>
    <property type="match status" value="1"/>
</dbReference>
<evidence type="ECO:0000256" key="5">
    <source>
        <dbReference type="ARBA" id="ARBA00022827"/>
    </source>
</evidence>
<organism evidence="12 13">
    <name type="scientific">Talaromyces pinophilus</name>
    <name type="common">Penicillium pinophilum</name>
    <dbReference type="NCBI Taxonomy" id="128442"/>
    <lineage>
        <taxon>Eukaryota</taxon>
        <taxon>Fungi</taxon>
        <taxon>Dikarya</taxon>
        <taxon>Ascomycota</taxon>
        <taxon>Pezizomycotina</taxon>
        <taxon>Eurotiomycetes</taxon>
        <taxon>Eurotiomycetidae</taxon>
        <taxon>Eurotiales</taxon>
        <taxon>Trichocomaceae</taxon>
        <taxon>Talaromyces</taxon>
        <taxon>Talaromyces sect. Talaromyces</taxon>
    </lineage>
</organism>
<evidence type="ECO:0000313" key="12">
    <source>
        <dbReference type="EMBL" id="GAM41938.1"/>
    </source>
</evidence>
<evidence type="ECO:0000256" key="4">
    <source>
        <dbReference type="ARBA" id="ARBA00022723"/>
    </source>
</evidence>
<evidence type="ECO:0000256" key="8">
    <source>
        <dbReference type="ARBA" id="ARBA00023163"/>
    </source>
</evidence>
<evidence type="ECO:0000256" key="9">
    <source>
        <dbReference type="ARBA" id="ARBA00023242"/>
    </source>
</evidence>
<dbReference type="InterPro" id="IPR036291">
    <property type="entry name" value="NAD(P)-bd_dom_sf"/>
</dbReference>
<feature type="compositionally biased region" description="Polar residues" evidence="10">
    <location>
        <begin position="879"/>
        <end position="915"/>
    </location>
</feature>
<evidence type="ECO:0000313" key="13">
    <source>
        <dbReference type="Proteomes" id="UP000053095"/>
    </source>
</evidence>
<keyword evidence="13" id="KW-1185">Reference proteome</keyword>
<dbReference type="Gene3D" id="4.10.240.10">
    <property type="entry name" value="Zn(2)-C6 fungal-type DNA-binding domain"/>
    <property type="match status" value="1"/>
</dbReference>
<dbReference type="InterPro" id="IPR002347">
    <property type="entry name" value="SDR_fam"/>
</dbReference>
<dbReference type="InterPro" id="IPR007219">
    <property type="entry name" value="XnlR_reg_dom"/>
</dbReference>
<sequence length="1808" mass="201791">MGQQWSNVFPPTPTLTEKNLSDQAGKVFIVTGSSGGIGKRLASILYQHNGTVYIAARSQKKAEETMAEIRREHPTSSGQLEYLYLDLGDLTTIRKSAEEFLRKESRLDVLWNNAGVMVPPPGSKTVQGYELQLGTNNLGHFLFTQLLHPILRETAKTAPSASVRVIWVSSSVAEMAPRPAIDFSNMDYHREEGLWTKYARSKAGNVLHATEFARRNVDDGIISLKLIAHDPIFGAYTELFAGLHPDITWDQNGGWIAPFGRIASPRKDLIDPDLAKQYWEWTQEQVSKYQTSGQDVRTYYPVAIIGGGVAGIAMACRLKEKLGFDQFRVFESSGGIGGTWWSQQYPGVAADVPAIFYSFSFAPNPDWSTIRPPGKEILAYLHRVCEHYQVVDKFQCSTEVLKASWDESHKEWELTLGHVSPDSEELTGRQKQEKINSTGFEAVYWRAEWPAGLVGIERFAGSVLHSARWDAQSDLRDKDVIVVGTGSSAAQIVPELIKESTGVKSVTQVMRTPPWVSPYIQPSTIRLLEFDYFSIIADGWLARWMRPRVESQLLKHLYSTAPQKYHDILTPNYGVGCKRRVFDVNWLQALHHPSVTLTTRPLQSVQAHSVTLGGLDKSSHTIEGSQMDSSGDVTIPADVIILATGYQASTWAHLPEIQGREGKRLKDLWRERGSPQAYLGTAIDKFPNFFMLFGPNTAVGHSSAILAIENGVNYALFFMSQILDGVVHTVEVKEDAARTWAAKVQEAHRSTVLVTGGCDSWYMSENGANPTIYPFSQFDAILRSLFPSKRDWTITYTPKGRRWELAKCDGSRPQCSYCIKRGYTCVYPRDGRYRADERASNDIALLEMEHREGLSPASGTRSPTIDGGQYAIGESSISFESNNRHSPTAQPHSQPETGTASLGQSCNDNAQNQTRSDPHDGIIRRYFSDVLAPLHLTSSTGTRTSSASQKPAKKAIDYEAAKCRLIANSALEREQESSFFRSSTLSSDVDLDGLSPPLARHLLDLYWSNCHLEWILSYRPSIMGSLLEEGLHCNKILLNALYFSGAWYSSQVELRSDAADRTSTGLRFYSRICHLLTEEDDTPSFSTALGLLICSTSLVYRGKADAAWILSGNANRMLVLDPRSRAVGHIACHNDPGSNNLVKPRRPIDDLEEEQRKRLYLGAFSIDVFLSIFLGHAPTFDQDLIDSIDPLLDNYEDFDDWTPYADPLTPSEAVNLPKTNGSSYAVSTGVALIELLKIWHQVIYVFYGRVGEQDVKAAQECRASVENKLHRWTESLPTHLRFDRLAYSSRPPHQISLWTSFYALRILIRRPFLEKEHLQCTLASDEICSTAEECVADAMEIADLVAAIEAAFGIRHMTLFASFSAYLALSVMVDQCQLPTTELKVRIQSVYSVVRKLTVRTNLSLRDPLQAVERRMSGFVRDICCSNSSQEQSRGNLASEDAPQGIVYQRSNTKLIIPFTEVSQQGTLDSLHIDASGLSLISTSQVESEMSNTDNIAWFVNAYSSSTGPLGSTSWVCAAAEMSKSHPLVRDALHSVANLIRGKVSGVLELEQQGQQAYIGVLRRVNDAIGRSDECSDSLFYTVVLLSTIESQWKSVPWMAHQEKSTLQLLLDELVELPAFLEQADKNINISAEVAESTTKGSHQEALSAWGESIRFRLQQWKQNHANMYAKGQPYWSPQAVGLPVFRHWNADKTELVTPNVFQYPDSELATSVCMFNSALILLLSNLGPSPSSHQRDLYPYAWDICRSVQFYIGSVSGPFLLELEFPLRIAYETFAEGSVERIFITEVCHLVSSQYKLEIFSGIIEPK</sequence>
<evidence type="ECO:0000256" key="3">
    <source>
        <dbReference type="ARBA" id="ARBA00022630"/>
    </source>
</evidence>
<dbReference type="PANTHER" id="PTHR42877">
    <property type="entry name" value="L-ORNITHINE N(5)-MONOOXYGENASE-RELATED"/>
    <property type="match status" value="1"/>
</dbReference>
<dbReference type="PANTHER" id="PTHR42877:SF10">
    <property type="entry name" value="L-ORNITHINE N(5)-OXYGENASE"/>
    <property type="match status" value="1"/>
</dbReference>
<keyword evidence="4" id="KW-0479">Metal-binding</keyword>
<dbReference type="GO" id="GO:0008270">
    <property type="term" value="F:zinc ion binding"/>
    <property type="evidence" value="ECO:0007669"/>
    <property type="project" value="InterPro"/>
</dbReference>
<evidence type="ECO:0000256" key="2">
    <source>
        <dbReference type="ARBA" id="ARBA00010139"/>
    </source>
</evidence>
<dbReference type="SMART" id="SM00906">
    <property type="entry name" value="Fungal_trans"/>
    <property type="match status" value="1"/>
</dbReference>
<dbReference type="GO" id="GO:0003677">
    <property type="term" value="F:DNA binding"/>
    <property type="evidence" value="ECO:0007669"/>
    <property type="project" value="UniProtKB-KW"/>
</dbReference>
<dbReference type="SUPFAM" id="SSF51905">
    <property type="entry name" value="FAD/NAD(P)-binding domain"/>
    <property type="match status" value="2"/>
</dbReference>
<evidence type="ECO:0000259" key="11">
    <source>
        <dbReference type="SMART" id="SM00906"/>
    </source>
</evidence>
<comment type="caution">
    <text evidence="12">The sequence shown here is derived from an EMBL/GenBank/DDBJ whole genome shotgun (WGS) entry which is preliminary data.</text>
</comment>
<dbReference type="InterPro" id="IPR036864">
    <property type="entry name" value="Zn2-C6_fun-type_DNA-bd_sf"/>
</dbReference>
<dbReference type="CDD" id="cd00067">
    <property type="entry name" value="GAL4"/>
    <property type="match status" value="1"/>
</dbReference>
<dbReference type="InterPro" id="IPR001138">
    <property type="entry name" value="Zn2Cys6_DnaBD"/>
</dbReference>
<keyword evidence="3" id="KW-0285">Flavoprotein</keyword>
<evidence type="ECO:0000256" key="7">
    <source>
        <dbReference type="ARBA" id="ARBA00023125"/>
    </source>
</evidence>
<dbReference type="GO" id="GO:0006351">
    <property type="term" value="P:DNA-templated transcription"/>
    <property type="evidence" value="ECO:0007669"/>
    <property type="project" value="InterPro"/>
</dbReference>
<keyword evidence="5" id="KW-0274">FAD</keyword>
<dbReference type="PRINTS" id="PR00081">
    <property type="entry name" value="GDHRDH"/>
</dbReference>
<dbReference type="Pfam" id="PF04082">
    <property type="entry name" value="Fungal_trans"/>
    <property type="match status" value="1"/>
</dbReference>
<keyword evidence="9" id="KW-0539">Nucleus</keyword>
<evidence type="ECO:0000256" key="6">
    <source>
        <dbReference type="ARBA" id="ARBA00023015"/>
    </source>
</evidence>
<dbReference type="EMBL" id="DF933838">
    <property type="protein sequence ID" value="GAM41938.1"/>
    <property type="molecule type" value="Genomic_DNA"/>
</dbReference>
<dbReference type="Proteomes" id="UP000053095">
    <property type="component" value="Unassembled WGS sequence"/>
</dbReference>
<proteinExistence type="inferred from homology"/>
<dbReference type="InterPro" id="IPR036188">
    <property type="entry name" value="FAD/NAD-bd_sf"/>
</dbReference>
<dbReference type="InterPro" id="IPR051209">
    <property type="entry name" value="FAD-bind_Monooxygenase_sf"/>
</dbReference>
<dbReference type="GO" id="GO:0000981">
    <property type="term" value="F:DNA-binding transcription factor activity, RNA polymerase II-specific"/>
    <property type="evidence" value="ECO:0007669"/>
    <property type="project" value="InterPro"/>
</dbReference>